<evidence type="ECO:0008006" key="5">
    <source>
        <dbReference type="Google" id="ProtNLM"/>
    </source>
</evidence>
<organism evidence="3 4">
    <name type="scientific">Nocardioides abyssi</name>
    <dbReference type="NCBI Taxonomy" id="3058370"/>
    <lineage>
        <taxon>Bacteria</taxon>
        <taxon>Bacillati</taxon>
        <taxon>Actinomycetota</taxon>
        <taxon>Actinomycetes</taxon>
        <taxon>Propionibacteriales</taxon>
        <taxon>Nocardioidaceae</taxon>
        <taxon>Nocardioides</taxon>
    </lineage>
</organism>
<comment type="caution">
    <text evidence="3">The sequence shown here is derived from an EMBL/GenBank/DDBJ whole genome shotgun (WGS) entry which is preliminary data.</text>
</comment>
<protein>
    <recommendedName>
        <fullName evidence="5">TerC family protein</fullName>
    </recommendedName>
</protein>
<sequence length="80" mass="7913">LKVMNLVSLLIVAAIVEMSYGEGENDVVRILIALVATAVIAGAVYVSKQRSTVIGDDQPAPAGPSSGSPGSSGSTGPSTA</sequence>
<reference evidence="3" key="1">
    <citation type="submission" date="2023-06" db="EMBL/GenBank/DDBJ databases">
        <title>Draft genome sequence of Nocardioides sp. SOB72.</title>
        <authorList>
            <person name="Zhang G."/>
        </authorList>
    </citation>
    <scope>NUCLEOTIDE SEQUENCE</scope>
    <source>
        <strain evidence="3">SOB72</strain>
    </source>
</reference>
<dbReference type="Proteomes" id="UP001168537">
    <property type="component" value="Unassembled WGS sequence"/>
</dbReference>
<keyword evidence="2" id="KW-0472">Membrane</keyword>
<keyword evidence="2" id="KW-0812">Transmembrane</keyword>
<proteinExistence type="predicted"/>
<evidence type="ECO:0000313" key="4">
    <source>
        <dbReference type="Proteomes" id="UP001168537"/>
    </source>
</evidence>
<dbReference type="RefSeq" id="WP_300963066.1">
    <property type="nucleotide sequence ID" value="NZ_JAUHJR010000200.1"/>
</dbReference>
<name>A0ABT8F030_9ACTN</name>
<keyword evidence="4" id="KW-1185">Reference proteome</keyword>
<accession>A0ABT8F030</accession>
<evidence type="ECO:0000313" key="3">
    <source>
        <dbReference type="EMBL" id="MDN4163748.1"/>
    </source>
</evidence>
<keyword evidence="2" id="KW-1133">Transmembrane helix</keyword>
<dbReference type="EMBL" id="JAUHJR010000200">
    <property type="protein sequence ID" value="MDN4163748.1"/>
    <property type="molecule type" value="Genomic_DNA"/>
</dbReference>
<feature type="transmembrane region" description="Helical" evidence="2">
    <location>
        <begin position="28"/>
        <end position="46"/>
    </location>
</feature>
<feature type="compositionally biased region" description="Low complexity" evidence="1">
    <location>
        <begin position="59"/>
        <end position="80"/>
    </location>
</feature>
<feature type="non-terminal residue" evidence="3">
    <location>
        <position position="1"/>
    </location>
</feature>
<evidence type="ECO:0000256" key="2">
    <source>
        <dbReference type="SAM" id="Phobius"/>
    </source>
</evidence>
<feature type="region of interest" description="Disordered" evidence="1">
    <location>
        <begin position="55"/>
        <end position="80"/>
    </location>
</feature>
<gene>
    <name evidence="3" type="ORF">QWY29_20490</name>
</gene>
<evidence type="ECO:0000256" key="1">
    <source>
        <dbReference type="SAM" id="MobiDB-lite"/>
    </source>
</evidence>